<dbReference type="InterPro" id="IPR042216">
    <property type="entry name" value="MitoNEET_CISD"/>
</dbReference>
<dbReference type="InterPro" id="IPR018967">
    <property type="entry name" value="FeS-contain_CDGSH-typ"/>
</dbReference>
<sequence length="77" mass="8796">MGWEKTGPLKLHFEAQETRKFCRCGLSKEMPFCDSSHKGTGLHSVHHTFEETKDYFVCRCGQSAKFPFCDGTHKKLG</sequence>
<accession>A0A1F6GQD8</accession>
<reference evidence="6 7" key="1">
    <citation type="journal article" date="2016" name="Nat. Commun.">
        <title>Thousands of microbial genomes shed light on interconnected biogeochemical processes in an aquifer system.</title>
        <authorList>
            <person name="Anantharaman K."/>
            <person name="Brown C.T."/>
            <person name="Hug L.A."/>
            <person name="Sharon I."/>
            <person name="Castelle C.J."/>
            <person name="Probst A.J."/>
            <person name="Thomas B.C."/>
            <person name="Singh A."/>
            <person name="Wilkins M.J."/>
            <person name="Karaoz U."/>
            <person name="Brodie E.L."/>
            <person name="Williams K.H."/>
            <person name="Hubbard S.S."/>
            <person name="Banfield J.F."/>
        </authorList>
    </citation>
    <scope>NUCLEOTIDE SEQUENCE [LARGE SCALE GENOMIC DNA]</scope>
</reference>
<protein>
    <recommendedName>
        <fullName evidence="5">Iron-binding zinc finger CDGSH type domain-containing protein</fullName>
    </recommendedName>
</protein>
<dbReference type="PANTHER" id="PTHR46491">
    <property type="entry name" value="CDGSH IRON SULFUR DOMAIN PROTEIN HOMOLOG"/>
    <property type="match status" value="1"/>
</dbReference>
<dbReference type="Gene3D" id="3.40.5.90">
    <property type="entry name" value="CDGSH iron-sulfur domain, mitoNEET-type"/>
    <property type="match status" value="2"/>
</dbReference>
<dbReference type="Proteomes" id="UP000177583">
    <property type="component" value="Unassembled WGS sequence"/>
</dbReference>
<keyword evidence="4" id="KW-0411">Iron-sulfur</keyword>
<proteinExistence type="predicted"/>
<name>A0A1F6GQD8_9PROT</name>
<dbReference type="InterPro" id="IPR052950">
    <property type="entry name" value="CISD"/>
</dbReference>
<keyword evidence="2" id="KW-0479">Metal-binding</keyword>
<dbReference type="AlphaFoldDB" id="A0A1F6GQD8"/>
<dbReference type="GO" id="GO:0051537">
    <property type="term" value="F:2 iron, 2 sulfur cluster binding"/>
    <property type="evidence" value="ECO:0007669"/>
    <property type="project" value="UniProtKB-KW"/>
</dbReference>
<dbReference type="SMART" id="SM00704">
    <property type="entry name" value="ZnF_CDGSH"/>
    <property type="match status" value="2"/>
</dbReference>
<gene>
    <name evidence="6" type="ORF">A2557_09265</name>
</gene>
<evidence type="ECO:0000256" key="2">
    <source>
        <dbReference type="ARBA" id="ARBA00022723"/>
    </source>
</evidence>
<keyword evidence="3" id="KW-0408">Iron</keyword>
<feature type="domain" description="Iron-binding zinc finger CDGSH type" evidence="5">
    <location>
        <begin position="6"/>
        <end position="43"/>
    </location>
</feature>
<dbReference type="GO" id="GO:0046872">
    <property type="term" value="F:metal ion binding"/>
    <property type="evidence" value="ECO:0007669"/>
    <property type="project" value="UniProtKB-KW"/>
</dbReference>
<evidence type="ECO:0000256" key="4">
    <source>
        <dbReference type="ARBA" id="ARBA00023014"/>
    </source>
</evidence>
<evidence type="ECO:0000313" key="7">
    <source>
        <dbReference type="Proteomes" id="UP000177583"/>
    </source>
</evidence>
<evidence type="ECO:0000313" key="6">
    <source>
        <dbReference type="EMBL" id="OGH00377.1"/>
    </source>
</evidence>
<keyword evidence="1" id="KW-0001">2Fe-2S</keyword>
<evidence type="ECO:0000259" key="5">
    <source>
        <dbReference type="SMART" id="SM00704"/>
    </source>
</evidence>
<evidence type="ECO:0000256" key="1">
    <source>
        <dbReference type="ARBA" id="ARBA00022714"/>
    </source>
</evidence>
<evidence type="ECO:0000256" key="3">
    <source>
        <dbReference type="ARBA" id="ARBA00023004"/>
    </source>
</evidence>
<dbReference type="EMBL" id="MFNF01000046">
    <property type="protein sequence ID" value="OGH00377.1"/>
    <property type="molecule type" value="Genomic_DNA"/>
</dbReference>
<dbReference type="GO" id="GO:0005737">
    <property type="term" value="C:cytoplasm"/>
    <property type="evidence" value="ECO:0007669"/>
    <property type="project" value="UniProtKB-ARBA"/>
</dbReference>
<comment type="caution">
    <text evidence="6">The sequence shown here is derived from an EMBL/GenBank/DDBJ whole genome shotgun (WGS) entry which is preliminary data.</text>
</comment>
<organism evidence="6 7">
    <name type="scientific">Candidatus Lambdaproteobacteria bacterium RIFOXYD2_FULL_56_26</name>
    <dbReference type="NCBI Taxonomy" id="1817773"/>
    <lineage>
        <taxon>Bacteria</taxon>
        <taxon>Pseudomonadati</taxon>
        <taxon>Pseudomonadota</taxon>
        <taxon>Candidatus Lambdaproteobacteria</taxon>
    </lineage>
</organism>
<dbReference type="Pfam" id="PF09360">
    <property type="entry name" value="zf-CDGSH"/>
    <property type="match status" value="2"/>
</dbReference>
<dbReference type="PANTHER" id="PTHR46491:SF3">
    <property type="entry name" value="CDGSH IRON-SULFUR DOMAIN-CONTAINING PROTEIN 3, MITOCHONDRIAL"/>
    <property type="match status" value="1"/>
</dbReference>
<feature type="domain" description="Iron-binding zinc finger CDGSH type" evidence="5">
    <location>
        <begin position="44"/>
        <end position="77"/>
    </location>
</feature>